<feature type="domain" description="Lon proteolytic" evidence="12">
    <location>
        <begin position="590"/>
        <end position="771"/>
    </location>
</feature>
<evidence type="ECO:0000259" key="12">
    <source>
        <dbReference type="PROSITE" id="PS51786"/>
    </source>
</evidence>
<dbReference type="PIRSF" id="PIRSF001174">
    <property type="entry name" value="Lon_proteas"/>
    <property type="match status" value="1"/>
</dbReference>
<evidence type="ECO:0000256" key="1">
    <source>
        <dbReference type="ARBA" id="ARBA00004496"/>
    </source>
</evidence>
<keyword evidence="5 8" id="KW-0720">Serine protease</keyword>
<dbReference type="PROSITE" id="PS51786">
    <property type="entry name" value="LON_PROTEOLYTIC"/>
    <property type="match status" value="1"/>
</dbReference>
<keyword evidence="7 8" id="KW-0346">Stress response</keyword>
<dbReference type="SMART" id="SM00464">
    <property type="entry name" value="LON"/>
    <property type="match status" value="1"/>
</dbReference>
<dbReference type="Proteomes" id="UP001498469">
    <property type="component" value="Unassembled WGS sequence"/>
</dbReference>
<comment type="induction">
    <text evidence="8">By heat shock.</text>
</comment>
<dbReference type="InterPro" id="IPR003959">
    <property type="entry name" value="ATPase_AAA_core"/>
</dbReference>
<dbReference type="PROSITE" id="PS01046">
    <property type="entry name" value="LON_SER"/>
    <property type="match status" value="1"/>
</dbReference>
<dbReference type="InterPro" id="IPR008268">
    <property type="entry name" value="Peptidase_S16_AS"/>
</dbReference>
<keyword evidence="8 9" id="KW-0645">Protease</keyword>
<dbReference type="CDD" id="cd19500">
    <property type="entry name" value="RecA-like_Lon"/>
    <property type="match status" value="1"/>
</dbReference>
<dbReference type="InterPro" id="IPR003593">
    <property type="entry name" value="AAA+_ATPase"/>
</dbReference>
<feature type="active site" evidence="8 10">
    <location>
        <position position="720"/>
    </location>
</feature>
<dbReference type="InterPro" id="IPR054594">
    <property type="entry name" value="Lon_lid"/>
</dbReference>
<comment type="subcellular location">
    <subcellularLocation>
        <location evidence="1 8 9">Cytoplasm</location>
    </subcellularLocation>
</comment>
<dbReference type="Pfam" id="PF00004">
    <property type="entry name" value="AAA"/>
    <property type="match status" value="1"/>
</dbReference>
<sequence>MDKTTKLLPLIPLRGMNIFPYMVLHFDVGREKSILALENAMLNNQEIFLVSQKVSKIEEPEEKDIYEIGTICNVKQILKLPGDSIRVLVEGMQRGKISEYKDKEPFVSVEVELIYDEQSADDKKCKAYIRLIDKAFEEYINLSVNSFPDALFSLEETEEPGRYCDIVSSYLILKPQTKQELLEILDVTKRLEKLLFILKNELEVLKIEKKIGSKVKGKIDKIQKEYYLREQMKAIQEELGEDDENKKEIIEYEIKIKKAKLPKEPKEKANYELNRLKSSGNYSADSGVSKSYLDWILALPWNKSTKDNIDISKAREVFDKEHYGLEDVKERIIEYLAVKKISKTLKGPILCLVGPPGVGKTSIAKSVANALNRNFVRMSLGGVKDEAEIRGHRKTYVGAIPGRIIYAMKQAGSKNPLFLLDEIDKMSGDIKGDPADALLEVLDSEQNASFRDHYLELDFDLSKVLFITTANKLDTIPRALLDRMEVIEVSGYTSEEKFHIAKNHIIPKMLKEHNMDDGSITFSDNSITCIIENYTRESGVRSLERQIASVIRKAITEMVEKNKKGVNVTASHVKRYLGAVMFTYDKAETEDKVGVVTGLAWTEVGGVTLPVEASAMDGTGKLELTGQLGDVMKESAKAGYSYVRANASKYNIDKDFYKNKDIHIHVPEGSVPKDGPSAGVTMITAMVSALTNRKVRHNVAMTGEITLTGRVLPIGGLKEKSLAAYRAGIDTIIIPCENEKDTEKIPKSIKDKLKFIFASKVENVLEHALLENTLNGEINNGDKTI</sequence>
<dbReference type="RefSeq" id="WP_216246447.1">
    <property type="nucleotide sequence ID" value="NZ_JAZHFS010000005.1"/>
</dbReference>
<comment type="catalytic activity">
    <reaction evidence="8 9 10">
        <text>Hydrolysis of proteins in presence of ATP.</text>
        <dbReference type="EC" id="3.4.21.53"/>
    </reaction>
</comment>
<proteinExistence type="evidence at transcript level"/>
<dbReference type="EMBL" id="JAZHFS010000005">
    <property type="protein sequence ID" value="MEF2112080.1"/>
    <property type="molecule type" value="Genomic_DNA"/>
</dbReference>
<dbReference type="InterPro" id="IPR027065">
    <property type="entry name" value="Lon_Prtase"/>
</dbReference>
<evidence type="ECO:0000256" key="11">
    <source>
        <dbReference type="RuleBase" id="RU000591"/>
    </source>
</evidence>
<feature type="domain" description="Lon N-terminal" evidence="13">
    <location>
        <begin position="8"/>
        <end position="202"/>
    </location>
</feature>
<keyword evidence="15" id="KW-1185">Reference proteome</keyword>
<evidence type="ECO:0000259" key="13">
    <source>
        <dbReference type="PROSITE" id="PS51787"/>
    </source>
</evidence>
<evidence type="ECO:0000313" key="15">
    <source>
        <dbReference type="Proteomes" id="UP001498469"/>
    </source>
</evidence>
<comment type="function">
    <text evidence="8">ATP-dependent serine protease that mediates the selective degradation of mutant and abnormal proteins as well as certain short-lived regulatory proteins. Required for cellular homeostasis and for survival from DNA damage and developmental changes induced by stress. Degrades polypeptides processively to yield small peptide fragments that are 5 to 10 amino acids long. Binds to DNA in a double-stranded, site-specific manner.</text>
</comment>
<dbReference type="InterPro" id="IPR004815">
    <property type="entry name" value="Lon_bac/euk-typ"/>
</dbReference>
<dbReference type="GO" id="GO:0004252">
    <property type="term" value="F:serine-type endopeptidase activity"/>
    <property type="evidence" value="ECO:0007669"/>
    <property type="project" value="UniProtKB-EC"/>
</dbReference>
<evidence type="ECO:0000256" key="2">
    <source>
        <dbReference type="ARBA" id="ARBA00022490"/>
    </source>
</evidence>
<dbReference type="NCBIfam" id="NF008053">
    <property type="entry name" value="PRK10787.1"/>
    <property type="match status" value="1"/>
</dbReference>
<evidence type="ECO:0000256" key="6">
    <source>
        <dbReference type="ARBA" id="ARBA00022840"/>
    </source>
</evidence>
<dbReference type="NCBIfam" id="TIGR00763">
    <property type="entry name" value="lon"/>
    <property type="match status" value="1"/>
</dbReference>
<dbReference type="EC" id="3.4.21.53" evidence="8 9"/>
<organism evidence="14 15">
    <name type="scientific">Clostridium frigoriphilum</name>
    <dbReference type="NCBI Taxonomy" id="443253"/>
    <lineage>
        <taxon>Bacteria</taxon>
        <taxon>Bacillati</taxon>
        <taxon>Bacillota</taxon>
        <taxon>Clostridia</taxon>
        <taxon>Eubacteriales</taxon>
        <taxon>Clostridiaceae</taxon>
        <taxon>Clostridium</taxon>
    </lineage>
</organism>
<comment type="subunit">
    <text evidence="8 9">Homohexamer. Organized in a ring with a central cavity.</text>
</comment>
<comment type="caution">
    <text evidence="14">The sequence shown here is derived from an EMBL/GenBank/DDBJ whole genome shotgun (WGS) entry which is preliminary data.</text>
</comment>
<dbReference type="InterPro" id="IPR003111">
    <property type="entry name" value="Lon_prtase_N"/>
</dbReference>
<dbReference type="InterPro" id="IPR027543">
    <property type="entry name" value="Lon_bac"/>
</dbReference>
<gene>
    <name evidence="8 14" type="primary">lon</name>
    <name evidence="14" type="ORF">SJI18_07110</name>
</gene>
<comment type="similarity">
    <text evidence="8 9 10 11">Belongs to the peptidase S16 family.</text>
</comment>
<feature type="active site" evidence="8 10">
    <location>
        <position position="677"/>
    </location>
</feature>
<evidence type="ECO:0000256" key="10">
    <source>
        <dbReference type="PROSITE-ProRule" id="PRU01122"/>
    </source>
</evidence>
<evidence type="ECO:0000256" key="3">
    <source>
        <dbReference type="ARBA" id="ARBA00022741"/>
    </source>
</evidence>
<dbReference type="InterPro" id="IPR008269">
    <property type="entry name" value="Lon_proteolytic"/>
</dbReference>
<reference evidence="14 15" key="1">
    <citation type="submission" date="2023-11" db="EMBL/GenBank/DDBJ databases">
        <title>Draft genome sequence of a psychrophilic Clostridium strain from permafrost water brine.</title>
        <authorList>
            <person name="Shcherbakova V.A."/>
            <person name="Trubitsyn V.E."/>
            <person name="Zakharyuk A.G."/>
        </authorList>
    </citation>
    <scope>NUCLEOTIDE SEQUENCE [LARGE SCALE GENOMIC DNA]</scope>
    <source>
        <strain evidence="14 15">14F</strain>
    </source>
</reference>
<dbReference type="PROSITE" id="PS51787">
    <property type="entry name" value="LON_N"/>
    <property type="match status" value="1"/>
</dbReference>
<dbReference type="Pfam" id="PF22667">
    <property type="entry name" value="Lon_lid"/>
    <property type="match status" value="1"/>
</dbReference>
<evidence type="ECO:0000256" key="9">
    <source>
        <dbReference type="PIRNR" id="PIRNR001174"/>
    </source>
</evidence>
<keyword evidence="6 8" id="KW-0067">ATP-binding</keyword>
<evidence type="ECO:0000256" key="8">
    <source>
        <dbReference type="HAMAP-Rule" id="MF_01973"/>
    </source>
</evidence>
<feature type="binding site" evidence="8">
    <location>
        <begin position="354"/>
        <end position="361"/>
    </location>
    <ligand>
        <name>ATP</name>
        <dbReference type="ChEBI" id="CHEBI:30616"/>
    </ligand>
</feature>
<dbReference type="SMART" id="SM00382">
    <property type="entry name" value="AAA"/>
    <property type="match status" value="1"/>
</dbReference>
<keyword evidence="3 8" id="KW-0547">Nucleotide-binding</keyword>
<dbReference type="HAMAP" id="MF_01973">
    <property type="entry name" value="lon_bact"/>
    <property type="match status" value="1"/>
</dbReference>
<accession>A0ABU7UKY4</accession>
<dbReference type="Pfam" id="PF05362">
    <property type="entry name" value="Lon_C"/>
    <property type="match status" value="1"/>
</dbReference>
<evidence type="ECO:0000256" key="5">
    <source>
        <dbReference type="ARBA" id="ARBA00022825"/>
    </source>
</evidence>
<evidence type="ECO:0000256" key="7">
    <source>
        <dbReference type="ARBA" id="ARBA00023016"/>
    </source>
</evidence>
<protein>
    <recommendedName>
        <fullName evidence="8 9">Lon protease</fullName>
        <ecNumber evidence="8 9">3.4.21.53</ecNumber>
    </recommendedName>
    <alternativeName>
        <fullName evidence="8">ATP-dependent protease La</fullName>
    </alternativeName>
</protein>
<dbReference type="PANTHER" id="PTHR10046">
    <property type="entry name" value="ATP DEPENDENT LON PROTEASE FAMILY MEMBER"/>
    <property type="match status" value="1"/>
</dbReference>
<evidence type="ECO:0000313" key="14">
    <source>
        <dbReference type="EMBL" id="MEF2112080.1"/>
    </source>
</evidence>
<evidence type="ECO:0000256" key="4">
    <source>
        <dbReference type="ARBA" id="ARBA00022801"/>
    </source>
</evidence>
<name>A0ABU7UKY4_9CLOT</name>
<keyword evidence="4 8" id="KW-0378">Hydrolase</keyword>
<keyword evidence="2 8" id="KW-0963">Cytoplasm</keyword>
<dbReference type="Pfam" id="PF02190">
    <property type="entry name" value="LON_substr_bdg"/>
    <property type="match status" value="1"/>
</dbReference>